<dbReference type="InterPro" id="IPR015943">
    <property type="entry name" value="WD40/YVTN_repeat-like_dom_sf"/>
</dbReference>
<evidence type="ECO:0000313" key="5">
    <source>
        <dbReference type="EMBL" id="ETO14841.1"/>
    </source>
</evidence>
<dbReference type="Gene3D" id="2.130.10.10">
    <property type="entry name" value="YVTN repeat-like/Quinoprotein amine dehydrogenase"/>
    <property type="match status" value="1"/>
</dbReference>
<comment type="caution">
    <text evidence="5">The sequence shown here is derived from an EMBL/GenBank/DDBJ whole genome shotgun (WGS) entry which is preliminary data.</text>
</comment>
<dbReference type="InterPro" id="IPR019775">
    <property type="entry name" value="WD40_repeat_CS"/>
</dbReference>
<feature type="non-terminal residue" evidence="5">
    <location>
        <position position="1"/>
    </location>
</feature>
<dbReference type="AlphaFoldDB" id="X6MMH4"/>
<keyword evidence="4" id="KW-0175">Coiled coil</keyword>
<name>X6MMH4_RETFI</name>
<evidence type="ECO:0000256" key="4">
    <source>
        <dbReference type="SAM" id="Coils"/>
    </source>
</evidence>
<dbReference type="SUPFAM" id="SSF50978">
    <property type="entry name" value="WD40 repeat-like"/>
    <property type="match status" value="1"/>
</dbReference>
<keyword evidence="6" id="KW-1185">Reference proteome</keyword>
<dbReference type="Pfam" id="PF00400">
    <property type="entry name" value="WD40"/>
    <property type="match status" value="3"/>
</dbReference>
<dbReference type="InterPro" id="IPR001680">
    <property type="entry name" value="WD40_rpt"/>
</dbReference>
<feature type="coiled-coil region" evidence="4">
    <location>
        <begin position="111"/>
        <end position="174"/>
    </location>
</feature>
<reference evidence="5 6" key="1">
    <citation type="journal article" date="2013" name="Curr. Biol.">
        <title>The Genome of the Foraminiferan Reticulomyxa filosa.</title>
        <authorList>
            <person name="Glockner G."/>
            <person name="Hulsmann N."/>
            <person name="Schleicher M."/>
            <person name="Noegel A.A."/>
            <person name="Eichinger L."/>
            <person name="Gallinger C."/>
            <person name="Pawlowski J."/>
            <person name="Sierra R."/>
            <person name="Euteneuer U."/>
            <person name="Pillet L."/>
            <person name="Moustafa A."/>
            <person name="Platzer M."/>
            <person name="Groth M."/>
            <person name="Szafranski K."/>
            <person name="Schliwa M."/>
        </authorList>
    </citation>
    <scope>NUCLEOTIDE SEQUENCE [LARGE SCALE GENOMIC DNA]</scope>
</reference>
<feature type="repeat" description="WD" evidence="3">
    <location>
        <begin position="281"/>
        <end position="328"/>
    </location>
</feature>
<dbReference type="PROSITE" id="PS00678">
    <property type="entry name" value="WD_REPEATS_1"/>
    <property type="match status" value="2"/>
</dbReference>
<evidence type="ECO:0000256" key="3">
    <source>
        <dbReference type="PROSITE-ProRule" id="PRU00221"/>
    </source>
</evidence>
<dbReference type="PROSITE" id="PS50082">
    <property type="entry name" value="WD_REPEATS_2"/>
    <property type="match status" value="2"/>
</dbReference>
<dbReference type="PRINTS" id="PR00320">
    <property type="entry name" value="GPROTEINBRPT"/>
</dbReference>
<gene>
    <name evidence="5" type="ORF">RFI_22527</name>
</gene>
<evidence type="ECO:0000256" key="2">
    <source>
        <dbReference type="ARBA" id="ARBA00022737"/>
    </source>
</evidence>
<evidence type="ECO:0000256" key="1">
    <source>
        <dbReference type="ARBA" id="ARBA00022574"/>
    </source>
</evidence>
<dbReference type="PANTHER" id="PTHR22847:SF637">
    <property type="entry name" value="WD REPEAT DOMAIN 5B"/>
    <property type="match status" value="1"/>
</dbReference>
<accession>X6MMH4</accession>
<feature type="repeat" description="WD" evidence="3">
    <location>
        <begin position="237"/>
        <end position="280"/>
    </location>
</feature>
<organism evidence="5 6">
    <name type="scientific">Reticulomyxa filosa</name>
    <dbReference type="NCBI Taxonomy" id="46433"/>
    <lineage>
        <taxon>Eukaryota</taxon>
        <taxon>Sar</taxon>
        <taxon>Rhizaria</taxon>
        <taxon>Retaria</taxon>
        <taxon>Foraminifera</taxon>
        <taxon>Monothalamids</taxon>
        <taxon>Reticulomyxidae</taxon>
        <taxon>Reticulomyxa</taxon>
    </lineage>
</organism>
<dbReference type="PROSITE" id="PS50294">
    <property type="entry name" value="WD_REPEATS_REGION"/>
    <property type="match status" value="1"/>
</dbReference>
<keyword evidence="1 3" id="KW-0853">WD repeat</keyword>
<dbReference type="InterPro" id="IPR036322">
    <property type="entry name" value="WD40_repeat_dom_sf"/>
</dbReference>
<evidence type="ECO:0000313" key="6">
    <source>
        <dbReference type="Proteomes" id="UP000023152"/>
    </source>
</evidence>
<dbReference type="EMBL" id="ASPP01019722">
    <property type="protein sequence ID" value="ETO14841.1"/>
    <property type="molecule type" value="Genomic_DNA"/>
</dbReference>
<protein>
    <submittedName>
        <fullName evidence="5">Uncharacterized protein</fullName>
    </submittedName>
</protein>
<dbReference type="SMART" id="SM00320">
    <property type="entry name" value="WD40"/>
    <property type="match status" value="3"/>
</dbReference>
<dbReference type="Proteomes" id="UP000023152">
    <property type="component" value="Unassembled WGS sequence"/>
</dbReference>
<dbReference type="PANTHER" id="PTHR22847">
    <property type="entry name" value="WD40 REPEAT PROTEIN"/>
    <property type="match status" value="1"/>
</dbReference>
<keyword evidence="2" id="KW-0677">Repeat</keyword>
<dbReference type="InterPro" id="IPR020472">
    <property type="entry name" value="WD40_PAC1"/>
</dbReference>
<sequence length="399" mass="46690">QFVIFLNFFISIHLQIIYYFNPCFIICLQKSKKFRFECLTFDHSPFSFFNKERVYCHFNGKIKDLQNHLDRSYNLPPIQQNIERENDTTVKILRGVIDKLNYKLQYETSQKEKLQKDVLELKQMVFDLKTNQELQNQKFKTQLNEIDAMNTTKIENLNDSLKKYMEKNPKLSLNYLFISSTIHSSYLNSIDFASIGDKQLICSGSSDKKVSIFDINDDKLNLLSNLHLGTCNKQLDMFKHGMSIYCIEFSSFNYGKYLYAGSFDNNIYAWDVEKSEKLYFIKGHKYAVQCIAISPSRNNGGNGYTMCSGSYDGSICIWDIEKKKQLNILLGHERGLRSVKYESNQLQNTKIQQSKFGIFDQANMRYLLLMSLRDSLMESEVLSLWKIKNSTIVTSHYFV</sequence>
<feature type="non-terminal residue" evidence="5">
    <location>
        <position position="399"/>
    </location>
</feature>
<dbReference type="GO" id="GO:1990234">
    <property type="term" value="C:transferase complex"/>
    <property type="evidence" value="ECO:0007669"/>
    <property type="project" value="UniProtKB-ARBA"/>
</dbReference>
<proteinExistence type="predicted"/>